<reference evidence="3 4" key="1">
    <citation type="journal article" date="2014" name="Genome Announc.">
        <title>Complete Genome of Rhodococcus pyridinivorans SB3094, a Methyl-Ethyl-Ketone-Degrading Bacterium Used for Bioaugmentation.</title>
        <authorList>
            <person name="Dueholm M.S."/>
            <person name="Albertsen M."/>
            <person name="D'Imperio S."/>
            <person name="Tale V.P."/>
            <person name="Lewis D."/>
            <person name="Nielsen P.H."/>
            <person name="Nielsen J.L."/>
        </authorList>
    </citation>
    <scope>NUCLEOTIDE SEQUENCE [LARGE SCALE GENOMIC DNA]</scope>
    <source>
        <strain evidence="4">SB3094</strain>
        <plasmid evidence="4">1</plasmid>
    </source>
</reference>
<dbReference type="Gene3D" id="2.40.50.140">
    <property type="entry name" value="Nucleic acid-binding proteins"/>
    <property type="match status" value="1"/>
</dbReference>
<dbReference type="Pfam" id="PF00313">
    <property type="entry name" value="CSD"/>
    <property type="match status" value="1"/>
</dbReference>
<feature type="compositionally biased region" description="Polar residues" evidence="1">
    <location>
        <begin position="94"/>
        <end position="112"/>
    </location>
</feature>
<proteinExistence type="predicted"/>
<evidence type="ECO:0000313" key="3">
    <source>
        <dbReference type="EMBL" id="AHD24130.1"/>
    </source>
</evidence>
<dbReference type="GO" id="GO:0003676">
    <property type="term" value="F:nucleic acid binding"/>
    <property type="evidence" value="ECO:0007669"/>
    <property type="project" value="InterPro"/>
</dbReference>
<dbReference type="eggNOG" id="COG1278">
    <property type="taxonomic scope" value="Bacteria"/>
</dbReference>
<organism evidence="3 4">
    <name type="scientific">Rhodococcus pyridinivorans SB3094</name>
    <dbReference type="NCBI Taxonomy" id="1435356"/>
    <lineage>
        <taxon>Bacteria</taxon>
        <taxon>Bacillati</taxon>
        <taxon>Actinomycetota</taxon>
        <taxon>Actinomycetes</taxon>
        <taxon>Mycobacteriales</taxon>
        <taxon>Nocardiaceae</taxon>
        <taxon>Rhodococcus</taxon>
    </lineage>
</organism>
<dbReference type="HOGENOM" id="CLU_100988_0_0_11"/>
<gene>
    <name evidence="3" type="ORF">Y013_25800</name>
</gene>
<name>V9XQ50_9NOCA</name>
<evidence type="ECO:0000313" key="4">
    <source>
        <dbReference type="Proteomes" id="UP000018781"/>
    </source>
</evidence>
<dbReference type="KEGG" id="rpy:Y013_25800"/>
<evidence type="ECO:0000259" key="2">
    <source>
        <dbReference type="PROSITE" id="PS51857"/>
    </source>
</evidence>
<protein>
    <recommendedName>
        <fullName evidence="2">CSD domain-containing protein</fullName>
    </recommendedName>
</protein>
<accession>V9XQ50</accession>
<dbReference type="InterPro" id="IPR002059">
    <property type="entry name" value="CSP_DNA-bd"/>
</dbReference>
<dbReference type="Proteomes" id="UP000018781">
    <property type="component" value="Plasmid unnamed"/>
</dbReference>
<dbReference type="EMBL" id="CP006997">
    <property type="protein sequence ID" value="AHD24130.1"/>
    <property type="molecule type" value="Genomic_DNA"/>
</dbReference>
<dbReference type="PROSITE" id="PS51857">
    <property type="entry name" value="CSD_2"/>
    <property type="match status" value="1"/>
</dbReference>
<keyword evidence="3" id="KW-0614">Plasmid</keyword>
<dbReference type="SUPFAM" id="SSF50249">
    <property type="entry name" value="Nucleic acid-binding proteins"/>
    <property type="match status" value="1"/>
</dbReference>
<dbReference type="InterPro" id="IPR012340">
    <property type="entry name" value="NA-bd_OB-fold"/>
</dbReference>
<dbReference type="PATRIC" id="fig|1435356.3.peg.5195"/>
<evidence type="ECO:0000256" key="1">
    <source>
        <dbReference type="SAM" id="MobiDB-lite"/>
    </source>
</evidence>
<sequence length="185" mass="20584">MVRDWHIERMQGVIDGDDVPGGCLVRFAAVAVDGFPALHPGDHVEFEWHRLDRPESDYAYECTRAWPVGQQPVTRGRRPFRAGLWRMHADGSAEQVSPASPGQDSPVPTSGGPTTGIVRLWNDEDGWGVIDSPQTPGGCWAHFSHIVAEGFRTVDVGADVTFEWQQVTNQDGYRYCATQVEQHRT</sequence>
<feature type="domain" description="CSD" evidence="2">
    <location>
        <begin position="113"/>
        <end position="182"/>
    </location>
</feature>
<feature type="region of interest" description="Disordered" evidence="1">
    <location>
        <begin position="91"/>
        <end position="115"/>
    </location>
</feature>
<geneLocation type="plasmid" evidence="4">
    <name>1</name>
</geneLocation>
<dbReference type="AlphaFoldDB" id="V9XQ50"/>